<organism evidence="2 3">
    <name type="scientific">Tetradesmus obliquus</name>
    <name type="common">Green alga</name>
    <name type="synonym">Acutodesmus obliquus</name>
    <dbReference type="NCBI Taxonomy" id="3088"/>
    <lineage>
        <taxon>Eukaryota</taxon>
        <taxon>Viridiplantae</taxon>
        <taxon>Chlorophyta</taxon>
        <taxon>core chlorophytes</taxon>
        <taxon>Chlorophyceae</taxon>
        <taxon>CS clade</taxon>
        <taxon>Sphaeropleales</taxon>
        <taxon>Scenedesmaceae</taxon>
        <taxon>Tetradesmus</taxon>
    </lineage>
</organism>
<feature type="transmembrane region" description="Helical" evidence="1">
    <location>
        <begin position="20"/>
        <end position="45"/>
    </location>
</feature>
<gene>
    <name evidence="2" type="ORF">BQ4739_LOCUS3806</name>
</gene>
<dbReference type="Proteomes" id="UP000256970">
    <property type="component" value="Unassembled WGS sequence"/>
</dbReference>
<keyword evidence="1" id="KW-0472">Membrane</keyword>
<evidence type="ECO:0000256" key="1">
    <source>
        <dbReference type="SAM" id="Phobius"/>
    </source>
</evidence>
<evidence type="ECO:0000313" key="3">
    <source>
        <dbReference type="Proteomes" id="UP000256970"/>
    </source>
</evidence>
<keyword evidence="1" id="KW-1133">Transmembrane helix</keyword>
<reference evidence="2 3" key="1">
    <citation type="submission" date="2016-10" db="EMBL/GenBank/DDBJ databases">
        <authorList>
            <person name="Cai Z."/>
        </authorList>
    </citation>
    <scope>NUCLEOTIDE SEQUENCE [LARGE SCALE GENOMIC DNA]</scope>
</reference>
<proteinExistence type="predicted"/>
<evidence type="ECO:0000313" key="2">
    <source>
        <dbReference type="EMBL" id="SZX63253.1"/>
    </source>
</evidence>
<dbReference type="EMBL" id="FNXT01000300">
    <property type="protein sequence ID" value="SZX63253.1"/>
    <property type="molecule type" value="Genomic_DNA"/>
</dbReference>
<accession>A0A383VE66</accession>
<dbReference type="AlphaFoldDB" id="A0A383VE66"/>
<name>A0A383VE66_TETOB</name>
<keyword evidence="1" id="KW-0812">Transmembrane</keyword>
<keyword evidence="3" id="KW-1185">Reference proteome</keyword>
<protein>
    <submittedName>
        <fullName evidence="2">Uncharacterized protein</fullName>
    </submittedName>
</protein>
<sequence length="217" mass="23949">MQQHCPDQLAGEDNVSRTVLAASILMIIANVFFVVVALLILLSLWTRGWRGKGKGGQLLQLADRKGQAPVWMLGLGLNDSSTFGVPVVHAGHWTDKGQAEQSTVVPHDAQPWWVTTALLIICRWLLKLLAPFWWWPAAAQHGRQQQEQQGRPDRLISADERQIQQQEGQRVKPAPVLVGELYALKKRGGAVAADVSSSRSSAAMLRIDDLKPEVDQA</sequence>